<dbReference type="Gene3D" id="3.40.1190.20">
    <property type="match status" value="1"/>
</dbReference>
<evidence type="ECO:0000256" key="3">
    <source>
        <dbReference type="ARBA" id="ARBA00022777"/>
    </source>
</evidence>
<dbReference type="PANTHER" id="PTHR43320:SF3">
    <property type="entry name" value="CARBOHYDRATE KINASE PFKB DOMAIN-CONTAINING PROTEIN"/>
    <property type="match status" value="1"/>
</dbReference>
<dbReference type="Gene3D" id="3.30.1110.10">
    <property type="match status" value="1"/>
</dbReference>
<evidence type="ECO:0000313" key="5">
    <source>
        <dbReference type="EMBL" id="MFC6198035.1"/>
    </source>
</evidence>
<name>A0ABW1S8N4_9PROT</name>
<organism evidence="5 6">
    <name type="scientific">Ponticaulis profundi</name>
    <dbReference type="NCBI Taxonomy" id="2665222"/>
    <lineage>
        <taxon>Bacteria</taxon>
        <taxon>Pseudomonadati</taxon>
        <taxon>Pseudomonadota</taxon>
        <taxon>Alphaproteobacteria</taxon>
        <taxon>Hyphomonadales</taxon>
        <taxon>Hyphomonadaceae</taxon>
        <taxon>Ponticaulis</taxon>
    </lineage>
</organism>
<keyword evidence="3 5" id="KW-0418">Kinase</keyword>
<comment type="caution">
    <text evidence="5">The sequence shown here is derived from an EMBL/GenBank/DDBJ whole genome shotgun (WGS) entry which is preliminary data.</text>
</comment>
<dbReference type="Pfam" id="PF00294">
    <property type="entry name" value="PfkB"/>
    <property type="match status" value="1"/>
</dbReference>
<reference evidence="6" key="1">
    <citation type="journal article" date="2019" name="Int. J. Syst. Evol. Microbiol.">
        <title>The Global Catalogue of Microorganisms (GCM) 10K type strain sequencing project: providing services to taxonomists for standard genome sequencing and annotation.</title>
        <authorList>
            <consortium name="The Broad Institute Genomics Platform"/>
            <consortium name="The Broad Institute Genome Sequencing Center for Infectious Disease"/>
            <person name="Wu L."/>
            <person name="Ma J."/>
        </authorList>
    </citation>
    <scope>NUCLEOTIDE SEQUENCE [LARGE SCALE GENOMIC DNA]</scope>
    <source>
        <strain evidence="6">CGMCC-1.15741</strain>
    </source>
</reference>
<dbReference type="InterPro" id="IPR011611">
    <property type="entry name" value="PfkB_dom"/>
</dbReference>
<dbReference type="InterPro" id="IPR029056">
    <property type="entry name" value="Ribokinase-like"/>
</dbReference>
<evidence type="ECO:0000256" key="2">
    <source>
        <dbReference type="ARBA" id="ARBA00022679"/>
    </source>
</evidence>
<accession>A0ABW1S8N4</accession>
<evidence type="ECO:0000256" key="1">
    <source>
        <dbReference type="ARBA" id="ARBA00010688"/>
    </source>
</evidence>
<feature type="domain" description="Carbohydrate kinase PfkB" evidence="4">
    <location>
        <begin position="54"/>
        <end position="316"/>
    </location>
</feature>
<dbReference type="EMBL" id="JBHSSW010000009">
    <property type="protein sequence ID" value="MFC6198035.1"/>
    <property type="molecule type" value="Genomic_DNA"/>
</dbReference>
<dbReference type="InterPro" id="IPR052700">
    <property type="entry name" value="Carb_kinase_PfkB-like"/>
</dbReference>
<keyword evidence="6" id="KW-1185">Reference proteome</keyword>
<dbReference type="CDD" id="cd01168">
    <property type="entry name" value="adenosine_kinase"/>
    <property type="match status" value="1"/>
</dbReference>
<dbReference type="RefSeq" id="WP_377377818.1">
    <property type="nucleotide sequence ID" value="NZ_JBHSSW010000009.1"/>
</dbReference>
<protein>
    <submittedName>
        <fullName evidence="5">Adenosine kinase</fullName>
    </submittedName>
</protein>
<dbReference type="Proteomes" id="UP001596303">
    <property type="component" value="Unassembled WGS sequence"/>
</dbReference>
<evidence type="ECO:0000259" key="4">
    <source>
        <dbReference type="Pfam" id="PF00294"/>
    </source>
</evidence>
<keyword evidence="2" id="KW-0808">Transferase</keyword>
<dbReference type="PANTHER" id="PTHR43320">
    <property type="entry name" value="SUGAR KINASE"/>
    <property type="match status" value="1"/>
</dbReference>
<dbReference type="SUPFAM" id="SSF53613">
    <property type="entry name" value="Ribokinase-like"/>
    <property type="match status" value="1"/>
</dbReference>
<sequence length="331" mass="35535">MQDLYDVVGVGNAIVDVIASVPEGFLDTHRIRKGGMTLISQDEANKLTEAFGDNCRRIPGGSGANTIAGIASFGGTTGYIGKVANDPLGKFFRKGMEKVSIHFPTPSLEKGPGSASCMIAVTPDGERSMSTYLGASTEFTASDVDADMITGAKILYLEGYLFDKDAAKKAFVHASQIAKKANRRVALTLSDSFCVDRHRTSFRHLIRGHVDLLFANEAELLSLYETSDFDSAIESLRKDGATAAVTRSEKGSVVITPDEIISMPAEPVRKVIDATGAGDQYAAGFLYGFARNRRMRDCAKLGHIAAAEVISHYGPRPETSYRQLAVKAGLL</sequence>
<proteinExistence type="inferred from homology"/>
<dbReference type="GO" id="GO:0016301">
    <property type="term" value="F:kinase activity"/>
    <property type="evidence" value="ECO:0007669"/>
    <property type="project" value="UniProtKB-KW"/>
</dbReference>
<gene>
    <name evidence="5" type="ORF">ACFQDM_08095</name>
</gene>
<comment type="similarity">
    <text evidence="1">Belongs to the carbohydrate kinase PfkB family.</text>
</comment>
<evidence type="ECO:0000313" key="6">
    <source>
        <dbReference type="Proteomes" id="UP001596303"/>
    </source>
</evidence>